<feature type="transmembrane region" description="Helical" evidence="6">
    <location>
        <begin position="28"/>
        <end position="50"/>
    </location>
</feature>
<dbReference type="GO" id="GO:0016491">
    <property type="term" value="F:oxidoreductase activity"/>
    <property type="evidence" value="ECO:0007669"/>
    <property type="project" value="UniProtKB-KW"/>
</dbReference>
<evidence type="ECO:0000313" key="8">
    <source>
        <dbReference type="EMBL" id="GIH06991.1"/>
    </source>
</evidence>
<name>A0A8J3QAL0_9ACTN</name>
<keyword evidence="6" id="KW-0472">Membrane</keyword>
<evidence type="ECO:0000256" key="2">
    <source>
        <dbReference type="ARBA" id="ARBA00022729"/>
    </source>
</evidence>
<dbReference type="RefSeq" id="WP_239124035.1">
    <property type="nucleotide sequence ID" value="NZ_BONY01000032.1"/>
</dbReference>
<dbReference type="SUPFAM" id="SSF52833">
    <property type="entry name" value="Thioredoxin-like"/>
    <property type="match status" value="1"/>
</dbReference>
<gene>
    <name evidence="8" type="ORF">Rhe02_50580</name>
</gene>
<dbReference type="InterPro" id="IPR012336">
    <property type="entry name" value="Thioredoxin-like_fold"/>
</dbReference>
<evidence type="ECO:0000259" key="7">
    <source>
        <dbReference type="Pfam" id="PF13462"/>
    </source>
</evidence>
<keyword evidence="4" id="KW-1015">Disulfide bond</keyword>
<evidence type="ECO:0000256" key="6">
    <source>
        <dbReference type="SAM" id="Phobius"/>
    </source>
</evidence>
<keyword evidence="6" id="KW-1133">Transmembrane helix</keyword>
<keyword evidence="5" id="KW-0676">Redox-active center</keyword>
<evidence type="ECO:0000256" key="3">
    <source>
        <dbReference type="ARBA" id="ARBA00023002"/>
    </source>
</evidence>
<comment type="similarity">
    <text evidence="1">Belongs to the thioredoxin family. DsbA subfamily.</text>
</comment>
<protein>
    <submittedName>
        <fullName evidence="8">Membrane protein</fullName>
    </submittedName>
</protein>
<evidence type="ECO:0000256" key="1">
    <source>
        <dbReference type="ARBA" id="ARBA00005791"/>
    </source>
</evidence>
<keyword evidence="2" id="KW-0732">Signal</keyword>
<reference evidence="8" key="1">
    <citation type="submission" date="2021-01" db="EMBL/GenBank/DDBJ databases">
        <title>Whole genome shotgun sequence of Rhizocola hellebori NBRC 109834.</title>
        <authorList>
            <person name="Komaki H."/>
            <person name="Tamura T."/>
        </authorList>
    </citation>
    <scope>NUCLEOTIDE SEQUENCE</scope>
    <source>
        <strain evidence="8">NBRC 109834</strain>
    </source>
</reference>
<keyword evidence="3" id="KW-0560">Oxidoreductase</keyword>
<proteinExistence type="inferred from homology"/>
<dbReference type="InterPro" id="IPR036249">
    <property type="entry name" value="Thioredoxin-like_sf"/>
</dbReference>
<evidence type="ECO:0000256" key="4">
    <source>
        <dbReference type="ARBA" id="ARBA00023157"/>
    </source>
</evidence>
<keyword evidence="9" id="KW-1185">Reference proteome</keyword>
<dbReference type="AlphaFoldDB" id="A0A8J3QAL0"/>
<dbReference type="EMBL" id="BONY01000032">
    <property type="protein sequence ID" value="GIH06991.1"/>
    <property type="molecule type" value="Genomic_DNA"/>
</dbReference>
<dbReference type="Proteomes" id="UP000612899">
    <property type="component" value="Unassembled WGS sequence"/>
</dbReference>
<feature type="domain" description="Thioredoxin-like fold" evidence="7">
    <location>
        <begin position="76"/>
        <end position="223"/>
    </location>
</feature>
<comment type="caution">
    <text evidence="8">The sequence shown here is derived from an EMBL/GenBank/DDBJ whole genome shotgun (WGS) entry which is preliminary data.</text>
</comment>
<dbReference type="PANTHER" id="PTHR13887">
    <property type="entry name" value="GLUTATHIONE S-TRANSFERASE KAPPA"/>
    <property type="match status" value="1"/>
</dbReference>
<evidence type="ECO:0000313" key="9">
    <source>
        <dbReference type="Proteomes" id="UP000612899"/>
    </source>
</evidence>
<organism evidence="8 9">
    <name type="scientific">Rhizocola hellebori</name>
    <dbReference type="NCBI Taxonomy" id="1392758"/>
    <lineage>
        <taxon>Bacteria</taxon>
        <taxon>Bacillati</taxon>
        <taxon>Actinomycetota</taxon>
        <taxon>Actinomycetes</taxon>
        <taxon>Micromonosporales</taxon>
        <taxon>Micromonosporaceae</taxon>
        <taxon>Rhizocola</taxon>
    </lineage>
</organism>
<dbReference type="Pfam" id="PF13462">
    <property type="entry name" value="Thioredoxin_4"/>
    <property type="match status" value="1"/>
</dbReference>
<evidence type="ECO:0000256" key="5">
    <source>
        <dbReference type="ARBA" id="ARBA00023284"/>
    </source>
</evidence>
<accession>A0A8J3QAL0</accession>
<dbReference type="CDD" id="cd02972">
    <property type="entry name" value="DsbA_family"/>
    <property type="match status" value="1"/>
</dbReference>
<dbReference type="PANTHER" id="PTHR13887:SF14">
    <property type="entry name" value="DISULFIDE BOND FORMATION PROTEIN D"/>
    <property type="match status" value="1"/>
</dbReference>
<keyword evidence="6" id="KW-0812">Transmembrane</keyword>
<dbReference type="Gene3D" id="3.40.30.10">
    <property type="entry name" value="Glutaredoxin"/>
    <property type="match status" value="1"/>
</dbReference>
<sequence>MNKRDRDKTSAARMVREQLAAEKRRKRMIWTTVFVVFGVAIVGMVAWMLLLSHEASEVHTPANANAEGNAIVTGSGPVVVEDYIDFICPHCKTFHDETNAAIKQLVAENKITLVQHPVAYLDRFSSNKYSTRASAASACAADGGKFNEYVDVLFANQPAEGGDGPTDAQLIEFGKGIGLGDDFEACVKSKRYVSWAGKVSDDATKAGVTGTPTVFVNGKKIQGGSAAILAAVAAASGGPVPTPSAS</sequence>